<dbReference type="GO" id="GO:0016185">
    <property type="term" value="P:synaptic vesicle budding from presynaptic endocytic zone membrane"/>
    <property type="evidence" value="ECO:0007669"/>
    <property type="project" value="TreeGrafter"/>
</dbReference>
<organism evidence="8 9">
    <name type="scientific">Neovison vison</name>
    <name type="common">American mink</name>
    <name type="synonym">Mustela vison</name>
    <dbReference type="NCBI Taxonomy" id="452646"/>
    <lineage>
        <taxon>Eukaryota</taxon>
        <taxon>Metazoa</taxon>
        <taxon>Chordata</taxon>
        <taxon>Craniata</taxon>
        <taxon>Vertebrata</taxon>
        <taxon>Euteleostomi</taxon>
        <taxon>Mammalia</taxon>
        <taxon>Eutheria</taxon>
        <taxon>Laurasiatheria</taxon>
        <taxon>Carnivora</taxon>
        <taxon>Caniformia</taxon>
        <taxon>Musteloidea</taxon>
        <taxon>Mustelidae</taxon>
        <taxon>Mustelinae</taxon>
        <taxon>Neogale</taxon>
    </lineage>
</organism>
<keyword evidence="1" id="KW-0399">Innate immunity</keyword>
<dbReference type="GO" id="GO:0005789">
    <property type="term" value="C:endoplasmic reticulum membrane"/>
    <property type="evidence" value="ECO:0007669"/>
    <property type="project" value="UniProtKB-SubCell"/>
</dbReference>
<dbReference type="GO" id="GO:0005634">
    <property type="term" value="C:nucleus"/>
    <property type="evidence" value="ECO:0007669"/>
    <property type="project" value="TreeGrafter"/>
</dbReference>
<dbReference type="PROSITE" id="PS51718">
    <property type="entry name" value="G_DYNAMIN_2"/>
    <property type="match status" value="1"/>
</dbReference>
<evidence type="ECO:0000259" key="6">
    <source>
        <dbReference type="PROSITE" id="PS51388"/>
    </source>
</evidence>
<dbReference type="GO" id="GO:0031623">
    <property type="term" value="P:receptor internalization"/>
    <property type="evidence" value="ECO:0007669"/>
    <property type="project" value="TreeGrafter"/>
</dbReference>
<dbReference type="GO" id="GO:0051607">
    <property type="term" value="P:defense response to virus"/>
    <property type="evidence" value="ECO:0007669"/>
    <property type="project" value="UniProtKB-KW"/>
</dbReference>
<evidence type="ECO:0000313" key="9">
    <source>
        <dbReference type="Proteomes" id="UP000694425"/>
    </source>
</evidence>
<dbReference type="SMART" id="SM00053">
    <property type="entry name" value="DYNc"/>
    <property type="match status" value="1"/>
</dbReference>
<dbReference type="Pfam" id="PF02212">
    <property type="entry name" value="GED"/>
    <property type="match status" value="1"/>
</dbReference>
<evidence type="ECO:0000256" key="4">
    <source>
        <dbReference type="RuleBase" id="RU003932"/>
    </source>
</evidence>
<dbReference type="AlphaFoldDB" id="A0A8C7AG82"/>
<dbReference type="Pfam" id="PF00350">
    <property type="entry name" value="Dynamin_N"/>
    <property type="match status" value="1"/>
</dbReference>
<dbReference type="PRINTS" id="PR00195">
    <property type="entry name" value="DYNAMIN"/>
</dbReference>
<dbReference type="PROSITE" id="PS00410">
    <property type="entry name" value="G_DYNAMIN_1"/>
    <property type="match status" value="1"/>
</dbReference>
<accession>A0A8C7AG82</accession>
<dbReference type="GO" id="GO:0005886">
    <property type="term" value="C:plasma membrane"/>
    <property type="evidence" value="ECO:0007669"/>
    <property type="project" value="TreeGrafter"/>
</dbReference>
<dbReference type="Proteomes" id="UP000694425">
    <property type="component" value="Unplaced"/>
</dbReference>
<dbReference type="GO" id="GO:0008017">
    <property type="term" value="F:microtubule binding"/>
    <property type="evidence" value="ECO:0007669"/>
    <property type="project" value="TreeGrafter"/>
</dbReference>
<dbReference type="GO" id="GO:0048471">
    <property type="term" value="C:perinuclear region of cytoplasm"/>
    <property type="evidence" value="ECO:0007669"/>
    <property type="project" value="UniProtKB-SubCell"/>
</dbReference>
<dbReference type="PANTHER" id="PTHR11566:SF217">
    <property type="entry name" value="INTERFERON-INDUCED GTP-BINDING PROTEIN MX1"/>
    <property type="match status" value="1"/>
</dbReference>
<dbReference type="SMART" id="SM00302">
    <property type="entry name" value="GED"/>
    <property type="match status" value="1"/>
</dbReference>
<protein>
    <submittedName>
        <fullName evidence="8">MX dynamin like GTPase 2</fullName>
    </submittedName>
</protein>
<dbReference type="InterPro" id="IPR027417">
    <property type="entry name" value="P-loop_NTPase"/>
</dbReference>
<keyword evidence="2" id="KW-0391">Immunity</keyword>
<evidence type="ECO:0000256" key="3">
    <source>
        <dbReference type="ARBA" id="ARBA00023118"/>
    </source>
</evidence>
<keyword evidence="4" id="KW-0547">Nucleotide-binding</keyword>
<dbReference type="PANTHER" id="PTHR11566">
    <property type="entry name" value="DYNAMIN"/>
    <property type="match status" value="1"/>
</dbReference>
<comment type="similarity">
    <text evidence="4">Belongs to the TRAFAC class dynamin-like GTPase superfamily. Dynamin/Fzo/YdjA family.</text>
</comment>
<evidence type="ECO:0000313" key="8">
    <source>
        <dbReference type="Ensembl" id="ENSNVIP00000006523.1"/>
    </source>
</evidence>
<dbReference type="PROSITE" id="PS51388">
    <property type="entry name" value="GED"/>
    <property type="match status" value="1"/>
</dbReference>
<dbReference type="InterPro" id="IPR003130">
    <property type="entry name" value="GED"/>
</dbReference>
<feature type="region of interest" description="Disordered" evidence="5">
    <location>
        <begin position="188"/>
        <end position="207"/>
    </location>
</feature>
<keyword evidence="9" id="KW-1185">Reference proteome</keyword>
<dbReference type="InterPro" id="IPR022812">
    <property type="entry name" value="Dynamin"/>
</dbReference>
<proteinExistence type="inferred from homology"/>
<feature type="domain" description="Dynamin-type G" evidence="7">
    <location>
        <begin position="34"/>
        <end position="113"/>
    </location>
</feature>
<dbReference type="InterPro" id="IPR019762">
    <property type="entry name" value="Dynamin_GTPase_CS"/>
</dbReference>
<gene>
    <name evidence="8" type="primary">MX2</name>
</gene>
<dbReference type="SUPFAM" id="SSF52540">
    <property type="entry name" value="P-loop containing nucleoside triphosphate hydrolases"/>
    <property type="match status" value="1"/>
</dbReference>
<evidence type="ECO:0000259" key="7">
    <source>
        <dbReference type="PROSITE" id="PS51718"/>
    </source>
</evidence>
<evidence type="ECO:0000256" key="2">
    <source>
        <dbReference type="ARBA" id="ARBA00022859"/>
    </source>
</evidence>
<dbReference type="InterPro" id="IPR020850">
    <property type="entry name" value="GED_dom"/>
</dbReference>
<dbReference type="GO" id="GO:0005874">
    <property type="term" value="C:microtubule"/>
    <property type="evidence" value="ECO:0007669"/>
    <property type="project" value="TreeGrafter"/>
</dbReference>
<name>A0A8C7AG82_NEOVI</name>
<evidence type="ECO:0000256" key="1">
    <source>
        <dbReference type="ARBA" id="ARBA00022588"/>
    </source>
</evidence>
<reference evidence="8" key="2">
    <citation type="submission" date="2025-09" db="UniProtKB">
        <authorList>
            <consortium name="Ensembl"/>
        </authorList>
    </citation>
    <scope>IDENTIFICATION</scope>
</reference>
<dbReference type="GO" id="GO:0005525">
    <property type="term" value="F:GTP binding"/>
    <property type="evidence" value="ECO:0007669"/>
    <property type="project" value="UniProtKB-KW"/>
</dbReference>
<dbReference type="Ensembl" id="ENSNVIT00000007653.1">
    <property type="protein sequence ID" value="ENSNVIP00000006523.1"/>
    <property type="gene ID" value="ENSNVIG00000004991.1"/>
</dbReference>
<reference evidence="8" key="1">
    <citation type="submission" date="2025-08" db="UniProtKB">
        <authorList>
            <consortium name="Ensembl"/>
        </authorList>
    </citation>
    <scope>IDENTIFICATION</scope>
</reference>
<evidence type="ECO:0000256" key="5">
    <source>
        <dbReference type="SAM" id="MobiDB-lite"/>
    </source>
</evidence>
<dbReference type="GeneTree" id="ENSGT00940000163266"/>
<feature type="domain" description="GED" evidence="6">
    <location>
        <begin position="201"/>
        <end position="289"/>
    </location>
</feature>
<dbReference type="InterPro" id="IPR045063">
    <property type="entry name" value="Dynamin_N"/>
</dbReference>
<dbReference type="GO" id="GO:0003924">
    <property type="term" value="F:GTPase activity"/>
    <property type="evidence" value="ECO:0007669"/>
    <property type="project" value="InterPro"/>
</dbReference>
<dbReference type="GO" id="GO:0098793">
    <property type="term" value="C:presynapse"/>
    <property type="evidence" value="ECO:0007669"/>
    <property type="project" value="GOC"/>
</dbReference>
<dbReference type="InterPro" id="IPR001401">
    <property type="entry name" value="Dynamin_GTPase"/>
</dbReference>
<sequence length="289" mass="33179">SDSVKHRLASQYEEKVRPCIDLIDSLRALGVEQDLALPAIAVIGDQSSGKSSVLEALSGVALPRGSGIVTRCPLVLKLKRQLQESAWKGRISYGTREVQLQDPSQVEKEILKEIVRQTFSDTAKKHFSGFSNLNQRAQVSTHNLKTRQAEIAENLIQLQFRMEQLVYCQDEIYSMVLNQVRKEAITHRSKNPKTLLQPQAETPPADRLHPFFQETSKRLANQIPFIIQYFILQENGSCLQKAMMQVLQERENYSWLLQEQSDIAAKRRFLKDKIYRLSQAQRTLYNFYG</sequence>
<dbReference type="InterPro" id="IPR030381">
    <property type="entry name" value="G_DYNAMIN_dom"/>
</dbReference>
<keyword evidence="4" id="KW-0342">GTP-binding</keyword>
<dbReference type="GO" id="GO:0045087">
    <property type="term" value="P:innate immune response"/>
    <property type="evidence" value="ECO:0007669"/>
    <property type="project" value="UniProtKB-KW"/>
</dbReference>
<dbReference type="Gene3D" id="3.40.50.300">
    <property type="entry name" value="P-loop containing nucleotide triphosphate hydrolases"/>
    <property type="match status" value="1"/>
</dbReference>
<keyword evidence="3" id="KW-0051">Antiviral defense</keyword>